<dbReference type="InterPro" id="IPR011989">
    <property type="entry name" value="ARM-like"/>
</dbReference>
<dbReference type="SUPFAM" id="SSF48371">
    <property type="entry name" value="ARM repeat"/>
    <property type="match status" value="1"/>
</dbReference>
<dbReference type="PROSITE" id="PS00108">
    <property type="entry name" value="PROTEIN_KINASE_ST"/>
    <property type="match status" value="1"/>
</dbReference>
<evidence type="ECO:0000256" key="1">
    <source>
        <dbReference type="SAM" id="MobiDB-lite"/>
    </source>
</evidence>
<comment type="caution">
    <text evidence="3">The sequence shown here is derived from an EMBL/GenBank/DDBJ whole genome shotgun (WGS) entry which is preliminary data.</text>
</comment>
<dbReference type="Gene3D" id="1.10.510.10">
    <property type="entry name" value="Transferase(Phosphotransferase) domain 1"/>
    <property type="match status" value="1"/>
</dbReference>
<reference evidence="3 4" key="1">
    <citation type="submission" date="2018-02" db="EMBL/GenBank/DDBJ databases">
        <title>Draft genome of wild Prunus yedoensis var. nudiflora.</title>
        <authorList>
            <person name="Baek S."/>
            <person name="Kim J.-H."/>
            <person name="Choi K."/>
            <person name="Kim G.-B."/>
            <person name="Cho A."/>
            <person name="Jang H."/>
            <person name="Shin C.-H."/>
            <person name="Yu H.-J."/>
            <person name="Mun J.-H."/>
        </authorList>
    </citation>
    <scope>NUCLEOTIDE SEQUENCE [LARGE SCALE GENOMIC DNA]</scope>
    <source>
        <strain evidence="4">cv. Jeju island</strain>
        <tissue evidence="3">Leaf</tissue>
    </source>
</reference>
<dbReference type="InterPro" id="IPR045478">
    <property type="entry name" value="Exportin-5_C"/>
</dbReference>
<dbReference type="InterPro" id="IPR013598">
    <property type="entry name" value="Exportin-1/Importin-b-like"/>
</dbReference>
<feature type="region of interest" description="Disordered" evidence="1">
    <location>
        <begin position="226"/>
        <end position="277"/>
    </location>
</feature>
<gene>
    <name evidence="3" type="ORF">Pyn_34604</name>
</gene>
<feature type="compositionally biased region" description="Basic and acidic residues" evidence="1">
    <location>
        <begin position="234"/>
        <end position="247"/>
    </location>
</feature>
<dbReference type="PANTHER" id="PTHR11223:SF3">
    <property type="entry name" value="EXPORTIN-5"/>
    <property type="match status" value="1"/>
</dbReference>
<protein>
    <submittedName>
        <fullName evidence="3">Protein HASTY 1</fullName>
    </submittedName>
</protein>
<dbReference type="GO" id="GO:0004672">
    <property type="term" value="F:protein kinase activity"/>
    <property type="evidence" value="ECO:0007669"/>
    <property type="project" value="InterPro"/>
</dbReference>
<keyword evidence="4" id="KW-1185">Reference proteome</keyword>
<dbReference type="Pfam" id="PF19273">
    <property type="entry name" value="Exportin-5"/>
    <property type="match status" value="2"/>
</dbReference>
<dbReference type="InterPro" id="IPR008271">
    <property type="entry name" value="Ser/Thr_kinase_AS"/>
</dbReference>
<evidence type="ECO:0000259" key="2">
    <source>
        <dbReference type="PROSITE" id="PS50011"/>
    </source>
</evidence>
<dbReference type="GO" id="GO:0042565">
    <property type="term" value="C:RNA nuclear export complex"/>
    <property type="evidence" value="ECO:0007669"/>
    <property type="project" value="TreeGrafter"/>
</dbReference>
<dbReference type="PANTHER" id="PTHR11223">
    <property type="entry name" value="EXPORTIN 1/5"/>
    <property type="match status" value="1"/>
</dbReference>
<dbReference type="GO" id="GO:0005049">
    <property type="term" value="F:nuclear export signal receptor activity"/>
    <property type="evidence" value="ECO:0007669"/>
    <property type="project" value="InterPro"/>
</dbReference>
<evidence type="ECO:0000313" key="4">
    <source>
        <dbReference type="Proteomes" id="UP000250321"/>
    </source>
</evidence>
<name>A0A314YY63_PRUYE</name>
<dbReference type="OrthoDB" id="2215036at2759"/>
<dbReference type="Proteomes" id="UP000250321">
    <property type="component" value="Unassembled WGS sequence"/>
</dbReference>
<accession>A0A314YY63</accession>
<dbReference type="GO" id="GO:0006611">
    <property type="term" value="P:protein export from nucleus"/>
    <property type="evidence" value="ECO:0007669"/>
    <property type="project" value="InterPro"/>
</dbReference>
<dbReference type="InterPro" id="IPR045065">
    <property type="entry name" value="XPO1/5"/>
</dbReference>
<dbReference type="SUPFAM" id="SSF56112">
    <property type="entry name" value="Protein kinase-like (PK-like)"/>
    <property type="match status" value="1"/>
</dbReference>
<feature type="domain" description="Protein kinase" evidence="2">
    <location>
        <begin position="1"/>
        <end position="215"/>
    </location>
</feature>
<organism evidence="3 4">
    <name type="scientific">Prunus yedoensis var. nudiflora</name>
    <dbReference type="NCBI Taxonomy" id="2094558"/>
    <lineage>
        <taxon>Eukaryota</taxon>
        <taxon>Viridiplantae</taxon>
        <taxon>Streptophyta</taxon>
        <taxon>Embryophyta</taxon>
        <taxon>Tracheophyta</taxon>
        <taxon>Spermatophyta</taxon>
        <taxon>Magnoliopsida</taxon>
        <taxon>eudicotyledons</taxon>
        <taxon>Gunneridae</taxon>
        <taxon>Pentapetalae</taxon>
        <taxon>rosids</taxon>
        <taxon>fabids</taxon>
        <taxon>Rosales</taxon>
        <taxon>Rosaceae</taxon>
        <taxon>Amygdaloideae</taxon>
        <taxon>Amygdaleae</taxon>
        <taxon>Prunus</taxon>
    </lineage>
</organism>
<dbReference type="InterPro" id="IPR016024">
    <property type="entry name" value="ARM-type_fold"/>
</dbReference>
<sequence>MSCSLYLVFEYMEHDLAGLAASPDIKFTEPQVKCYMHQLLSGLEHCHNRGVLHRDIKGSNLLIDNGGVLKIADFGLASFFDPNHKHPMTSRVVTLWYRPPELLLGATDYGVGVDLWSAGCILAELLAGKPIMPGRTEVEQLHKIYKLCGSPSDEYWKKAKLPNATLFRPREPYKRAIREAFKEFPPSSLPLIEALLAIDPAERQTATAALSSEFFMTEPYACEPSSLPQYPPTKEIDAKRRDDEARRLRAAGRTQAESAKKTRTRERAPRAMAAPEANAELQSNIDRRRLNYTCKCKEQKRKVSSTTPGWGKGKQWKKTTVQRGSNVAQAIAVALDWSSTSDARKAAVAFLESIKAGDVRVLANTSFHLVKKDWSSEIRLHAFKMLQHLVRLRWEELSPTERRNFANITVDLMSDIANPSEEWALKSQTAALVAEMVRREGLNLWQDCFQLWFHYLTRVLYKDRRRLLLRGLTQSLPEILPLLYTLLERHFGAVLNEAGKQQLDLAKQHAATVTATLNAVNAYSEWAPLPDLAKYGIIHGCGFLLSSPDFRLHACEFFKLVSQRKRPIDDTSAPEFDSAMSNIFHILMNVSKEFLYRSGPSAGVIDESDIEFAEYICESMVSLGSTNLQCIAGDSTMLGLYLQQMLGFFQHLKLALHFQSLHFWLALMRELMSKPKAVARSAGDGSDPVDTEKRKILSFLSDEICSAILDVSFQHMLKREKVLHGTSFALGPLELWSDDAEGKGNFGQYRSKLLELVKLVTSYKPLIAGANVSERIDKIIKSLLLSPMPAQDLAVMESMQLALENVVSTIFDGSNEIGGGHSEVQHGLCKIFEGLLQQLLSLKWTEPALVEVLGHYLDAMGPFLKYFPDAAGSVINKLFELLNSLPFVVKDPSTNSARYARLQICTSFIRIAKTADKSILPHMKGIADTMAYMQREGCLLRGEHNLLGEAFLVMASAAGMQQQQEVLAWLLEPLSQQWTQLEWQNNYLSEPLGLVRLCSETPVMWSVFHTITFFEKALKRSGTRKAHLNLQNNSSETATPLHPMASHLSWMLPPLPKLLRSIHSLWSPSVSQTLPGEIKAAMTMSDVEQFSLLGEGNPKFSKGAVTFSSGSLISASKEGYTEPNESDIRNWLKGIRDSGYNVLGLATSVGDSFYKCLDSQSVALALVENIHSMEFRHIRLLVHSVLIPWLNFALWICGRHGRAKVPDAHAILAGSDLKVEVMEEKLLRDLTREICSLLSVIASPQLNTGLPSLEHSGHVSRVDVSSLRDLDAFTSSSMVGFLLKHKGLALPALQICLEAFTWTDGESMTKVSSFCAALVALTISTNSTELQQFVSKDLFSAIIQGLALESNAFISADLISLCRDIYIYLCDRDPTPRQVLLSLPCIKQHDLLAFEEALTKTYSPKEQKQHMKSLLLLATGNKLKALVAQKGVNVITNVSTRPRNTVNVAETRVDEGESVGLAAIL</sequence>
<dbReference type="GO" id="GO:0005634">
    <property type="term" value="C:nucleus"/>
    <property type="evidence" value="ECO:0007669"/>
    <property type="project" value="TreeGrafter"/>
</dbReference>
<dbReference type="Gene3D" id="1.25.10.10">
    <property type="entry name" value="Leucine-rich Repeat Variant"/>
    <property type="match status" value="1"/>
</dbReference>
<dbReference type="InterPro" id="IPR000719">
    <property type="entry name" value="Prot_kinase_dom"/>
</dbReference>
<dbReference type="PROSITE" id="PS50011">
    <property type="entry name" value="PROTEIN_KINASE_DOM"/>
    <property type="match status" value="1"/>
</dbReference>
<dbReference type="Pfam" id="PF00069">
    <property type="entry name" value="Pkinase"/>
    <property type="match status" value="1"/>
</dbReference>
<dbReference type="Pfam" id="PF08389">
    <property type="entry name" value="Xpo1"/>
    <property type="match status" value="1"/>
</dbReference>
<dbReference type="InterPro" id="IPR011009">
    <property type="entry name" value="Kinase-like_dom_sf"/>
</dbReference>
<dbReference type="EMBL" id="PJQY01000397">
    <property type="protein sequence ID" value="PQQ11450.1"/>
    <property type="molecule type" value="Genomic_DNA"/>
</dbReference>
<dbReference type="FunFam" id="1.10.510.10:FF:000043">
    <property type="entry name" value="probable serine/threonine-protein kinase At1g54610"/>
    <property type="match status" value="1"/>
</dbReference>
<dbReference type="GO" id="GO:0005737">
    <property type="term" value="C:cytoplasm"/>
    <property type="evidence" value="ECO:0007669"/>
    <property type="project" value="TreeGrafter"/>
</dbReference>
<dbReference type="GO" id="GO:0005524">
    <property type="term" value="F:ATP binding"/>
    <property type="evidence" value="ECO:0007669"/>
    <property type="project" value="InterPro"/>
</dbReference>
<dbReference type="SMART" id="SM00220">
    <property type="entry name" value="S_TKc"/>
    <property type="match status" value="1"/>
</dbReference>
<evidence type="ECO:0000313" key="3">
    <source>
        <dbReference type="EMBL" id="PQQ11450.1"/>
    </source>
</evidence>
<proteinExistence type="predicted"/>
<dbReference type="GO" id="GO:0006405">
    <property type="term" value="P:RNA export from nucleus"/>
    <property type="evidence" value="ECO:0007669"/>
    <property type="project" value="TreeGrafter"/>
</dbReference>
<dbReference type="STRING" id="2094558.A0A314YY63"/>
<dbReference type="GO" id="GO:0003723">
    <property type="term" value="F:RNA binding"/>
    <property type="evidence" value="ECO:0007669"/>
    <property type="project" value="TreeGrafter"/>
</dbReference>